<keyword evidence="3" id="KW-1185">Reference proteome</keyword>
<dbReference type="InterPro" id="IPR043743">
    <property type="entry name" value="DUF5688"/>
</dbReference>
<evidence type="ECO:0000256" key="1">
    <source>
        <dbReference type="SAM" id="MobiDB-lite"/>
    </source>
</evidence>
<protein>
    <submittedName>
        <fullName evidence="2">Uncharacterized protein</fullName>
    </submittedName>
</protein>
<feature type="compositionally biased region" description="Basic and acidic residues" evidence="1">
    <location>
        <begin position="313"/>
        <end position="341"/>
    </location>
</feature>
<dbReference type="RefSeq" id="WP_072912646.1">
    <property type="nucleotide sequence ID" value="NZ_FQYQ01000003.1"/>
</dbReference>
<dbReference type="AlphaFoldDB" id="A0A1M6C9H9"/>
<sequence>MDYEQFKEQFKEDLKSNLEAKGHDIASVDIAPSQKLNQDGYDAISVKLENSMMGPSGNFSNLFAAYEKTDDYDLVLNHATRMMDDAISNMPSYDANQLTDYDFIKDKLVLEAVNAEKNSSLLEKVPHKDMEDIAIVYRVLLGQMDDGIASVVVTNEMLEKMDITKEQLHQDALISSPEIRPVEVNTLFGTIAELIPDAGFMLPAGGPEDQILVGTVADKHHGAGVIAYEGFLDEQAKKMGEDFYIIPCSIHEVLLVPESMAHDIDSLKEMISNVNSCELEPEDILSDNLYHYDSKEKVFELAENFKERIATKEHELDKEAEKESAVGKLKKTQDKVKEAPKKEHKPKSKDKGEMAI</sequence>
<dbReference type="Pfam" id="PF18941">
    <property type="entry name" value="DUF5688"/>
    <property type="match status" value="1"/>
</dbReference>
<dbReference type="EMBL" id="FQYQ01000003">
    <property type="protein sequence ID" value="SHI57533.1"/>
    <property type="molecule type" value="Genomic_DNA"/>
</dbReference>
<evidence type="ECO:0000313" key="2">
    <source>
        <dbReference type="EMBL" id="SHI57533.1"/>
    </source>
</evidence>
<gene>
    <name evidence="2" type="ORF">SAMN02745725_00636</name>
</gene>
<evidence type="ECO:0000313" key="3">
    <source>
        <dbReference type="Proteomes" id="UP000184185"/>
    </source>
</evidence>
<feature type="region of interest" description="Disordered" evidence="1">
    <location>
        <begin position="313"/>
        <end position="356"/>
    </location>
</feature>
<name>A0A1M6C9H9_PSEXY</name>
<dbReference type="Proteomes" id="UP000184185">
    <property type="component" value="Unassembled WGS sequence"/>
</dbReference>
<dbReference type="OrthoDB" id="1655031at2"/>
<accession>A0A1M6C9H9</accession>
<organism evidence="2 3">
    <name type="scientific">Pseudobutyrivibrio xylanivorans DSM 14809</name>
    <dbReference type="NCBI Taxonomy" id="1123012"/>
    <lineage>
        <taxon>Bacteria</taxon>
        <taxon>Bacillati</taxon>
        <taxon>Bacillota</taxon>
        <taxon>Clostridia</taxon>
        <taxon>Lachnospirales</taxon>
        <taxon>Lachnospiraceae</taxon>
        <taxon>Pseudobutyrivibrio</taxon>
    </lineage>
</organism>
<reference evidence="2 3" key="1">
    <citation type="submission" date="2016-11" db="EMBL/GenBank/DDBJ databases">
        <authorList>
            <person name="Jaros S."/>
            <person name="Januszkiewicz K."/>
            <person name="Wedrychowicz H."/>
        </authorList>
    </citation>
    <scope>NUCLEOTIDE SEQUENCE [LARGE SCALE GENOMIC DNA]</scope>
    <source>
        <strain evidence="2 3">DSM 14809</strain>
    </source>
</reference>
<proteinExistence type="predicted"/>